<proteinExistence type="predicted"/>
<sequence>MRVIEVSMEQRRNESGRETRDPRENPLTSRIVGHDSHLRKSGTGLKRPRWCSGQSLTNRVRFPAGLFPYFACGNRAGRCNWSAGFLGDFPFSPLLHSSTAPYSPRFTLMDSQDLDVKSPKDRKSCEETCIAAERDWTAMASDWGHDYLPEWENGVAPECKGGGKREIPEKTCRSATSSDKIPTCENPGVTRPGIELGSPWWEASMPTAQPQQPHVPLAGKVLSLAVIGTVQHAALFAARGAAVTRRECATGQTRGACFQLKKKGSQREESVAKPVRMWQQVQGINSPHHPTLAGATPAEKASFPLQRGYYPQGCPHGRPMAANRSRQPKLSLLRERLPRHELFSVAPTTGEECSAPIRFVNFARAGLLFRSINICAGGTSPLPGQICGVCNIHASFN</sequence>
<comment type="caution">
    <text evidence="2">The sequence shown here is derived from an EMBL/GenBank/DDBJ whole genome shotgun (WGS) entry which is preliminary data.</text>
</comment>
<dbReference type="EMBL" id="JARBHB010000001">
    <property type="protein sequence ID" value="KAJ8898557.1"/>
    <property type="molecule type" value="Genomic_DNA"/>
</dbReference>
<feature type="region of interest" description="Disordered" evidence="1">
    <location>
        <begin position="1"/>
        <end position="46"/>
    </location>
</feature>
<name>A0ABQ9IPF2_9NEOP</name>
<feature type="region of interest" description="Disordered" evidence="1">
    <location>
        <begin position="160"/>
        <end position="189"/>
    </location>
</feature>
<protein>
    <submittedName>
        <fullName evidence="2">Uncharacterized protein</fullName>
    </submittedName>
</protein>
<accession>A0ABQ9IPF2</accession>
<evidence type="ECO:0000313" key="2">
    <source>
        <dbReference type="EMBL" id="KAJ8898557.1"/>
    </source>
</evidence>
<gene>
    <name evidence="2" type="ORF">PR048_003917</name>
</gene>
<evidence type="ECO:0000313" key="3">
    <source>
        <dbReference type="Proteomes" id="UP001159363"/>
    </source>
</evidence>
<evidence type="ECO:0000256" key="1">
    <source>
        <dbReference type="SAM" id="MobiDB-lite"/>
    </source>
</evidence>
<keyword evidence="3" id="KW-1185">Reference proteome</keyword>
<dbReference type="Proteomes" id="UP001159363">
    <property type="component" value="Chromosome 1"/>
</dbReference>
<reference evidence="2 3" key="1">
    <citation type="submission" date="2023-02" db="EMBL/GenBank/DDBJ databases">
        <title>LHISI_Scaffold_Assembly.</title>
        <authorList>
            <person name="Stuart O.P."/>
            <person name="Cleave R."/>
            <person name="Magrath M.J.L."/>
            <person name="Mikheyev A.S."/>
        </authorList>
    </citation>
    <scope>NUCLEOTIDE SEQUENCE [LARGE SCALE GENOMIC DNA]</scope>
    <source>
        <strain evidence="2">Daus_M_001</strain>
        <tissue evidence="2">Leg muscle</tissue>
    </source>
</reference>
<feature type="compositionally biased region" description="Basic and acidic residues" evidence="1">
    <location>
        <begin position="161"/>
        <end position="172"/>
    </location>
</feature>
<organism evidence="2 3">
    <name type="scientific">Dryococelus australis</name>
    <dbReference type="NCBI Taxonomy" id="614101"/>
    <lineage>
        <taxon>Eukaryota</taxon>
        <taxon>Metazoa</taxon>
        <taxon>Ecdysozoa</taxon>
        <taxon>Arthropoda</taxon>
        <taxon>Hexapoda</taxon>
        <taxon>Insecta</taxon>
        <taxon>Pterygota</taxon>
        <taxon>Neoptera</taxon>
        <taxon>Polyneoptera</taxon>
        <taxon>Phasmatodea</taxon>
        <taxon>Verophasmatodea</taxon>
        <taxon>Anareolatae</taxon>
        <taxon>Phasmatidae</taxon>
        <taxon>Eurycanthinae</taxon>
        <taxon>Dryococelus</taxon>
    </lineage>
</organism>
<feature type="compositionally biased region" description="Basic and acidic residues" evidence="1">
    <location>
        <begin position="8"/>
        <end position="24"/>
    </location>
</feature>